<dbReference type="EMBL" id="AJLR01000046">
    <property type="protein sequence ID" value="EKN67521.1"/>
    <property type="molecule type" value="Genomic_DNA"/>
</dbReference>
<evidence type="ECO:0000313" key="4">
    <source>
        <dbReference type="Proteomes" id="UP000006315"/>
    </source>
</evidence>
<feature type="region of interest" description="Disordered" evidence="1">
    <location>
        <begin position="21"/>
        <end position="40"/>
    </location>
</feature>
<evidence type="ECO:0008006" key="5">
    <source>
        <dbReference type="Google" id="ProtNLM"/>
    </source>
</evidence>
<dbReference type="Proteomes" id="UP000006315">
    <property type="component" value="Unassembled WGS sequence"/>
</dbReference>
<accession>K6E2W6</accession>
<evidence type="ECO:0000256" key="1">
    <source>
        <dbReference type="SAM" id="MobiDB-lite"/>
    </source>
</evidence>
<dbReference type="RefSeq" id="WP_003330973.1">
    <property type="nucleotide sequence ID" value="NZ_AJLR01000046.1"/>
</dbReference>
<keyword evidence="4" id="KW-1185">Reference proteome</keyword>
<proteinExistence type="predicted"/>
<evidence type="ECO:0000313" key="3">
    <source>
        <dbReference type="EMBL" id="EKN67521.1"/>
    </source>
</evidence>
<organism evidence="3 4">
    <name type="scientific">Schinkia azotoformans LMG 9581</name>
    <dbReference type="NCBI Taxonomy" id="1131731"/>
    <lineage>
        <taxon>Bacteria</taxon>
        <taxon>Bacillati</taxon>
        <taxon>Bacillota</taxon>
        <taxon>Bacilli</taxon>
        <taxon>Bacillales</taxon>
        <taxon>Bacillaceae</taxon>
        <taxon>Calidifontibacillus/Schinkia group</taxon>
        <taxon>Schinkia</taxon>
    </lineage>
</organism>
<dbReference type="AlphaFoldDB" id="K6E2W6"/>
<dbReference type="PROSITE" id="PS51257">
    <property type="entry name" value="PROKAR_LIPOPROTEIN"/>
    <property type="match status" value="1"/>
</dbReference>
<name>K6E2W6_SCHAZ</name>
<dbReference type="STRING" id="1131731.BAZO_08526"/>
<feature type="compositionally biased region" description="Low complexity" evidence="1">
    <location>
        <begin position="21"/>
        <end position="34"/>
    </location>
</feature>
<dbReference type="PATRIC" id="fig|1131731.3.peg.1783"/>
<evidence type="ECO:0000256" key="2">
    <source>
        <dbReference type="SAM" id="SignalP"/>
    </source>
</evidence>
<comment type="caution">
    <text evidence="3">The sequence shown here is derived from an EMBL/GenBank/DDBJ whole genome shotgun (WGS) entry which is preliminary data.</text>
</comment>
<keyword evidence="2" id="KW-0732">Signal</keyword>
<reference evidence="3 4" key="1">
    <citation type="journal article" date="2012" name="Front. Microbiol.">
        <title>Redundancy and modularity in membrane-associated dissimilatory nitrate reduction in Bacillus.</title>
        <authorList>
            <person name="Heylen K."/>
            <person name="Keltjens J."/>
        </authorList>
    </citation>
    <scope>NUCLEOTIDE SEQUENCE [LARGE SCALE GENOMIC DNA]</scope>
    <source>
        <strain evidence="3 4">LMG 9581</strain>
    </source>
</reference>
<feature type="chain" id="PRO_5039690314" description="Lipoprotein" evidence="2">
    <location>
        <begin position="22"/>
        <end position="205"/>
    </location>
</feature>
<sequence length="205" mass="23122">MNKIVILLIGLSILVVGCSSQNTTETSNNTSTEAENIRPDKEKADQLAKQALKAWDNKEFIQAKELFEESLKYHKNLAVEEWLDDDIKAGVNQMNNAKEYSQFIEVNSKVNKADFTTFVSISGSIKNKGEKTITDGLLKLYYLDESGNRIGEELMYIHPVADAIDIKPNYLGDFIAEVPDSIKANWNEKYEVQLHSLVFDGGRLQ</sequence>
<feature type="signal peptide" evidence="2">
    <location>
        <begin position="1"/>
        <end position="21"/>
    </location>
</feature>
<protein>
    <recommendedName>
        <fullName evidence="5">Lipoprotein</fullName>
    </recommendedName>
</protein>
<gene>
    <name evidence="3" type="ORF">BAZO_08526</name>
</gene>